<feature type="region of interest" description="Disordered" evidence="1">
    <location>
        <begin position="46"/>
        <end position="91"/>
    </location>
</feature>
<reference evidence="2 3" key="1">
    <citation type="submission" date="2018-09" db="EMBL/GenBank/DDBJ databases">
        <title>Genomic Encyclopedia of Archaeal and Bacterial Type Strains, Phase II (KMG-II): from individual species to whole genera.</title>
        <authorList>
            <person name="Goeker M."/>
        </authorList>
    </citation>
    <scope>NUCLEOTIDE SEQUENCE [LARGE SCALE GENOMIC DNA]</scope>
    <source>
        <strain evidence="2 3">DSM 27148</strain>
    </source>
</reference>
<organism evidence="2 3">
    <name type="scientific">Mangrovibacterium diazotrophicum</name>
    <dbReference type="NCBI Taxonomy" id="1261403"/>
    <lineage>
        <taxon>Bacteria</taxon>
        <taxon>Pseudomonadati</taxon>
        <taxon>Bacteroidota</taxon>
        <taxon>Bacteroidia</taxon>
        <taxon>Marinilabiliales</taxon>
        <taxon>Prolixibacteraceae</taxon>
        <taxon>Mangrovibacterium</taxon>
    </lineage>
</organism>
<dbReference type="EMBL" id="RAPN01000001">
    <property type="protein sequence ID" value="RKD90581.1"/>
    <property type="molecule type" value="Genomic_DNA"/>
</dbReference>
<comment type="caution">
    <text evidence="2">The sequence shown here is derived from an EMBL/GenBank/DDBJ whole genome shotgun (WGS) entry which is preliminary data.</text>
</comment>
<name>A0A419W527_9BACT</name>
<feature type="compositionally biased region" description="Polar residues" evidence="1">
    <location>
        <begin position="56"/>
        <end position="81"/>
    </location>
</feature>
<keyword evidence="3" id="KW-1185">Reference proteome</keyword>
<evidence type="ECO:0000313" key="2">
    <source>
        <dbReference type="EMBL" id="RKD90581.1"/>
    </source>
</evidence>
<evidence type="ECO:0000256" key="1">
    <source>
        <dbReference type="SAM" id="MobiDB-lite"/>
    </source>
</evidence>
<dbReference type="RefSeq" id="WP_120271977.1">
    <property type="nucleotide sequence ID" value="NZ_RAPN01000001.1"/>
</dbReference>
<dbReference type="AlphaFoldDB" id="A0A419W527"/>
<gene>
    <name evidence="2" type="ORF">BC643_0921</name>
</gene>
<accession>A0A419W527</accession>
<dbReference type="Proteomes" id="UP000283387">
    <property type="component" value="Unassembled WGS sequence"/>
</dbReference>
<sequence length="91" mass="10224">MKAVILTSSIFYLLGLKVSQNIEANPKELQDANPAPVKQEQVIEKPVAEKTEEQKTLYTTTPQKETPTMNSDSGFNSVVRQKSTHLMEKMD</sequence>
<protein>
    <submittedName>
        <fullName evidence="2">Uncharacterized protein</fullName>
    </submittedName>
</protein>
<evidence type="ECO:0000313" key="3">
    <source>
        <dbReference type="Proteomes" id="UP000283387"/>
    </source>
</evidence>
<feature type="compositionally biased region" description="Basic and acidic residues" evidence="1">
    <location>
        <begin position="46"/>
        <end position="55"/>
    </location>
</feature>
<dbReference type="OrthoDB" id="9909039at2"/>
<proteinExistence type="predicted"/>